<feature type="domain" description="Response regulatory" evidence="8">
    <location>
        <begin position="3"/>
        <end position="117"/>
    </location>
</feature>
<keyword evidence="2" id="KW-0902">Two-component regulatory system</keyword>
<feature type="modified residue" description="4-aspartylphosphate" evidence="6">
    <location>
        <position position="52"/>
    </location>
</feature>
<dbReference type="PANTHER" id="PTHR48111:SF1">
    <property type="entry name" value="TWO-COMPONENT RESPONSE REGULATOR ORR33"/>
    <property type="match status" value="1"/>
</dbReference>
<proteinExistence type="predicted"/>
<keyword evidence="1 6" id="KW-0597">Phosphoprotein</keyword>
<dbReference type="Gene3D" id="3.40.50.2300">
    <property type="match status" value="1"/>
</dbReference>
<dbReference type="PROSITE" id="PS50110">
    <property type="entry name" value="RESPONSE_REGULATORY"/>
    <property type="match status" value="1"/>
</dbReference>
<evidence type="ECO:0000256" key="4">
    <source>
        <dbReference type="ARBA" id="ARBA00023125"/>
    </source>
</evidence>
<evidence type="ECO:0000313" key="10">
    <source>
        <dbReference type="EMBL" id="RKT60881.1"/>
    </source>
</evidence>
<dbReference type="PANTHER" id="PTHR48111">
    <property type="entry name" value="REGULATOR OF RPOS"/>
    <property type="match status" value="1"/>
</dbReference>
<dbReference type="Proteomes" id="UP000270626">
    <property type="component" value="Unassembled WGS sequence"/>
</dbReference>
<keyword evidence="5" id="KW-0804">Transcription</keyword>
<dbReference type="GO" id="GO:0000976">
    <property type="term" value="F:transcription cis-regulatory region binding"/>
    <property type="evidence" value="ECO:0007669"/>
    <property type="project" value="TreeGrafter"/>
</dbReference>
<dbReference type="GO" id="GO:0006355">
    <property type="term" value="P:regulation of DNA-templated transcription"/>
    <property type="evidence" value="ECO:0007669"/>
    <property type="project" value="InterPro"/>
</dbReference>
<dbReference type="SMART" id="SM00862">
    <property type="entry name" value="Trans_reg_C"/>
    <property type="match status" value="1"/>
</dbReference>
<dbReference type="SMART" id="SM00448">
    <property type="entry name" value="REC"/>
    <property type="match status" value="1"/>
</dbReference>
<protein>
    <submittedName>
        <fullName evidence="10">DNA-binding response OmpR family regulator</fullName>
    </submittedName>
</protein>
<dbReference type="Gene3D" id="1.10.10.10">
    <property type="entry name" value="Winged helix-like DNA-binding domain superfamily/Winged helix DNA-binding domain"/>
    <property type="match status" value="1"/>
</dbReference>
<evidence type="ECO:0000256" key="3">
    <source>
        <dbReference type="ARBA" id="ARBA00023015"/>
    </source>
</evidence>
<comment type="caution">
    <text evidence="10">The sequence shown here is derived from an EMBL/GenBank/DDBJ whole genome shotgun (WGS) entry which is preliminary data.</text>
</comment>
<dbReference type="AlphaFoldDB" id="A0A495WGP6"/>
<dbReference type="GO" id="GO:0005829">
    <property type="term" value="C:cytosol"/>
    <property type="evidence" value="ECO:0007669"/>
    <property type="project" value="TreeGrafter"/>
</dbReference>
<keyword evidence="4 7" id="KW-0238">DNA-binding</keyword>
<feature type="DNA-binding region" description="OmpR/PhoB-type" evidence="7">
    <location>
        <begin position="121"/>
        <end position="222"/>
    </location>
</feature>
<dbReference type="GO" id="GO:0000156">
    <property type="term" value="F:phosphorelay response regulator activity"/>
    <property type="evidence" value="ECO:0007669"/>
    <property type="project" value="TreeGrafter"/>
</dbReference>
<dbReference type="Pfam" id="PF00486">
    <property type="entry name" value="Trans_reg_C"/>
    <property type="match status" value="1"/>
</dbReference>
<gene>
    <name evidence="10" type="ORF">DFR40_1031</name>
</gene>
<evidence type="ECO:0000256" key="2">
    <source>
        <dbReference type="ARBA" id="ARBA00023012"/>
    </source>
</evidence>
<evidence type="ECO:0000256" key="1">
    <source>
        <dbReference type="ARBA" id="ARBA00022553"/>
    </source>
</evidence>
<dbReference type="EMBL" id="RBXP01000011">
    <property type="protein sequence ID" value="RKT60881.1"/>
    <property type="molecule type" value="Genomic_DNA"/>
</dbReference>
<dbReference type="CDD" id="cd00383">
    <property type="entry name" value="trans_reg_C"/>
    <property type="match status" value="1"/>
</dbReference>
<dbReference type="CDD" id="cd17574">
    <property type="entry name" value="REC_OmpR"/>
    <property type="match status" value="1"/>
</dbReference>
<organism evidence="10 11">
    <name type="scientific">Azonexus fungiphilus</name>
    <dbReference type="NCBI Taxonomy" id="146940"/>
    <lineage>
        <taxon>Bacteria</taxon>
        <taxon>Pseudomonadati</taxon>
        <taxon>Pseudomonadota</taxon>
        <taxon>Betaproteobacteria</taxon>
        <taxon>Rhodocyclales</taxon>
        <taxon>Azonexaceae</taxon>
        <taxon>Azonexus</taxon>
    </lineage>
</organism>
<dbReference type="GO" id="GO:0032993">
    <property type="term" value="C:protein-DNA complex"/>
    <property type="evidence" value="ECO:0007669"/>
    <property type="project" value="TreeGrafter"/>
</dbReference>
<dbReference type="Pfam" id="PF00072">
    <property type="entry name" value="Response_reg"/>
    <property type="match status" value="1"/>
</dbReference>
<keyword evidence="3" id="KW-0805">Transcription regulation</keyword>
<name>A0A495WGP6_9RHOO</name>
<dbReference type="InterPro" id="IPR036388">
    <property type="entry name" value="WH-like_DNA-bd_sf"/>
</dbReference>
<keyword evidence="11" id="KW-1185">Reference proteome</keyword>
<reference evidence="10 11" key="1">
    <citation type="submission" date="2018-10" db="EMBL/GenBank/DDBJ databases">
        <title>Genomic Encyclopedia of Type Strains, Phase IV (KMG-IV): sequencing the most valuable type-strain genomes for metagenomic binning, comparative biology and taxonomic classification.</title>
        <authorList>
            <person name="Goeker M."/>
        </authorList>
    </citation>
    <scope>NUCLEOTIDE SEQUENCE [LARGE SCALE GENOMIC DNA]</scope>
    <source>
        <strain evidence="10 11">DSM 23841</strain>
    </source>
</reference>
<dbReference type="PROSITE" id="PS51755">
    <property type="entry name" value="OMPR_PHOB"/>
    <property type="match status" value="1"/>
</dbReference>
<sequence length="227" mass="25365">MIQIAVVDDNQDLTDDVLFALRHAGFTAIACASGKELDALLQTQLPDIAILDIGLPDEDGLDIASRLRSRHPEIGIVMLTARTTLNDRIEGHLRGADNYLCKPIEMSELVAVVQARARAIEASRRIAGQWRFAPAELALYLPNGERLPLTAAEHLVLSTLLQQPQQQADRDLLVKALGGRPEDYDIRRLEVTISRLRQKIRAVSPDTNPIRALRNRGYAFLYPVRYE</sequence>
<feature type="domain" description="OmpR/PhoB-type" evidence="9">
    <location>
        <begin position="121"/>
        <end position="222"/>
    </location>
</feature>
<dbReference type="InterPro" id="IPR011006">
    <property type="entry name" value="CheY-like_superfamily"/>
</dbReference>
<dbReference type="SUPFAM" id="SSF52172">
    <property type="entry name" value="CheY-like"/>
    <property type="match status" value="1"/>
</dbReference>
<dbReference type="InterPro" id="IPR001867">
    <property type="entry name" value="OmpR/PhoB-type_DNA-bd"/>
</dbReference>
<dbReference type="InterPro" id="IPR039420">
    <property type="entry name" value="WalR-like"/>
</dbReference>
<dbReference type="InterPro" id="IPR001789">
    <property type="entry name" value="Sig_transdc_resp-reg_receiver"/>
</dbReference>
<evidence type="ECO:0000259" key="9">
    <source>
        <dbReference type="PROSITE" id="PS51755"/>
    </source>
</evidence>
<evidence type="ECO:0000259" key="8">
    <source>
        <dbReference type="PROSITE" id="PS50110"/>
    </source>
</evidence>
<dbReference type="SUPFAM" id="SSF46894">
    <property type="entry name" value="C-terminal effector domain of the bipartite response regulators"/>
    <property type="match status" value="1"/>
</dbReference>
<evidence type="ECO:0000256" key="6">
    <source>
        <dbReference type="PROSITE-ProRule" id="PRU00169"/>
    </source>
</evidence>
<accession>A0A495WGP6</accession>
<evidence type="ECO:0000256" key="5">
    <source>
        <dbReference type="ARBA" id="ARBA00023163"/>
    </source>
</evidence>
<dbReference type="InterPro" id="IPR016032">
    <property type="entry name" value="Sig_transdc_resp-reg_C-effctor"/>
</dbReference>
<evidence type="ECO:0000313" key="11">
    <source>
        <dbReference type="Proteomes" id="UP000270626"/>
    </source>
</evidence>
<evidence type="ECO:0000256" key="7">
    <source>
        <dbReference type="PROSITE-ProRule" id="PRU01091"/>
    </source>
</evidence>
<dbReference type="RefSeq" id="WP_170160158.1">
    <property type="nucleotide sequence ID" value="NZ_JAANMQ010000001.1"/>
</dbReference>